<dbReference type="RefSeq" id="WP_116464162.1">
    <property type="nucleotide sequence ID" value="NZ_CP118598.1"/>
</dbReference>
<reference evidence="1 3" key="1">
    <citation type="journal article" date="2018" name="Sci. Rep.">
        <title>Genomic diversity and distribution of Bifidobacterium longum subsp. longum across the human lifespan.</title>
        <authorList>
            <person name="Odamaki T."/>
            <person name="Bottacini F."/>
            <person name="Kato K."/>
            <person name="Mitsuyama E."/>
            <person name="Yoshida K."/>
            <person name="Horigome A."/>
            <person name="Xiao J.Z."/>
            <person name="van Sinderen D."/>
        </authorList>
    </citation>
    <scope>NUCLEOTIDE SEQUENCE [LARGE SCALE GENOMIC DNA]</scope>
    <source>
        <strain evidence="1 3">MCC10043</strain>
    </source>
</reference>
<name>A0AB38IF51_BIFLL</name>
<dbReference type="Proteomes" id="UP000292260">
    <property type="component" value="Unassembled WGS sequence"/>
</dbReference>
<evidence type="ECO:0000313" key="3">
    <source>
        <dbReference type="Proteomes" id="UP000292260"/>
    </source>
</evidence>
<evidence type="ECO:0000313" key="1">
    <source>
        <dbReference type="EMBL" id="TCE40531.1"/>
    </source>
</evidence>
<reference evidence="2 4" key="3">
    <citation type="submission" date="2023-02" db="EMBL/GenBank/DDBJ databases">
        <authorList>
            <person name="Pan L."/>
        </authorList>
    </citation>
    <scope>NUCLEOTIDE SEQUENCE [LARGE SCALE GENOMIC DNA]</scope>
    <source>
        <strain evidence="2 4">F2</strain>
    </source>
</reference>
<evidence type="ECO:0000313" key="2">
    <source>
        <dbReference type="EMBL" id="WDY39467.1"/>
    </source>
</evidence>
<dbReference type="Proteomes" id="UP001221506">
    <property type="component" value="Chromosome"/>
</dbReference>
<proteinExistence type="predicted"/>
<evidence type="ECO:0008006" key="5">
    <source>
        <dbReference type="Google" id="ProtNLM"/>
    </source>
</evidence>
<organism evidence="1 3">
    <name type="scientific">Bifidobacterium longum subsp. longum</name>
    <dbReference type="NCBI Taxonomy" id="1679"/>
    <lineage>
        <taxon>Bacteria</taxon>
        <taxon>Bacillati</taxon>
        <taxon>Actinomycetota</taxon>
        <taxon>Actinomycetes</taxon>
        <taxon>Bifidobacteriales</taxon>
        <taxon>Bifidobacteriaceae</taxon>
        <taxon>Bifidobacterium</taxon>
    </lineage>
</organism>
<accession>A0AB38IF51</accession>
<reference evidence="1" key="2">
    <citation type="submission" date="2019-02" db="EMBL/GenBank/DDBJ databases">
        <authorList>
            <person name="Odamaki T."/>
        </authorList>
    </citation>
    <scope>NUCLEOTIDE SEQUENCE</scope>
    <source>
        <strain evidence="1">MCC10043</strain>
    </source>
</reference>
<dbReference type="EMBL" id="CP118598">
    <property type="protein sequence ID" value="WDY39467.1"/>
    <property type="molecule type" value="Genomic_DNA"/>
</dbReference>
<evidence type="ECO:0000313" key="4">
    <source>
        <dbReference type="Proteomes" id="UP001221506"/>
    </source>
</evidence>
<protein>
    <recommendedName>
        <fullName evidence="5">PD-(D/E)XK endonuclease-like domain-containing protein</fullName>
    </recommendedName>
</protein>
<sequence>MSMNDAILAVAQAQQQGDAIPVDVPPMTQAGVSFAEPPEPPATSVDTHEEPRLWPEIRMMIETGIRDQPREKQAEIGPSELGSDCLHCLAAKLAGWPQSRKTSWLSFIGTCVHARFEEWFNADQQTISDVMNAENLIEGHLDDMRRLKRFQAEMRVKVGSLSGLYGGTELHGSIDLYDRKTRSTVDWKITGDTTMRAAKASGPSQQYRVQASLYGIGLENAGEKCERNCIFMLPRNKTSLDGAYAWEVPFDPKPGRWSMSRAQLLINLMDCIELADGPEVRDAWIHSLPTSPSHCFQCGSWPDDQLGELSELNASMYPDVPAKWETLKQLLQPTYEG</sequence>
<dbReference type="InterPro" id="IPR011604">
    <property type="entry name" value="PDDEXK-like_dom_sf"/>
</dbReference>
<gene>
    <name evidence="1" type="ORF">MCC10043_1219</name>
    <name evidence="2" type="ORF">PWA56_06000</name>
</gene>
<dbReference type="EMBL" id="SHQU01000025">
    <property type="protein sequence ID" value="TCE40531.1"/>
    <property type="molecule type" value="Genomic_DNA"/>
</dbReference>
<dbReference type="AlphaFoldDB" id="A0AB38IF51"/>
<dbReference type="Gene3D" id="3.90.320.10">
    <property type="match status" value="1"/>
</dbReference>